<dbReference type="Gene3D" id="3.40.50.720">
    <property type="entry name" value="NAD(P)-binding Rossmann-like Domain"/>
    <property type="match status" value="1"/>
</dbReference>
<organism evidence="5 6">
    <name type="scientific">Pseudonocardia parietis</name>
    <dbReference type="NCBI Taxonomy" id="570936"/>
    <lineage>
        <taxon>Bacteria</taxon>
        <taxon>Bacillati</taxon>
        <taxon>Actinomycetota</taxon>
        <taxon>Actinomycetes</taxon>
        <taxon>Pseudonocardiales</taxon>
        <taxon>Pseudonocardiaceae</taxon>
        <taxon>Pseudonocardia</taxon>
    </lineage>
</organism>
<accession>A0ABS4W3B2</accession>
<keyword evidence="2" id="KW-0560">Oxidoreductase</keyword>
<gene>
    <name evidence="5" type="ORF">JOF36_006367</name>
</gene>
<sequence length="370" mass="38115">MDPVEAMPCLPATARASVALPSGGCEVRELPVPAPDPDTGWLRVAASGICGTDVALQARGVPGPTVLGHHAVGAVAAVGEAAARRWDVGQRDRVVIEEYLPCGSCSTCRTGPYRLCPQTDIWGGGRRIGTVPVTEAPGLFGGNAEYLHLPANAVLHRLPDTLDDELATWVLPYANALDWTLGAGRLRSGETVIVLGPGYHGLAVAAAALAGGAERVVVTGLPRDAERLSIAEALGAVPAVTDDTPRLASERPDLVVDTTGGAPEVVGPAMELLGHGGRFILTSPKSPAAVPVDTAHMIRRGLSVQGVRGRSPEAVRAAIAALATGESRLARIPVAVTSLDGVGDMLARLAVGDGPRSPHVVVRPYHQMTS</sequence>
<evidence type="ECO:0000313" key="6">
    <source>
        <dbReference type="Proteomes" id="UP001519295"/>
    </source>
</evidence>
<dbReference type="InterPro" id="IPR013154">
    <property type="entry name" value="ADH-like_N"/>
</dbReference>
<dbReference type="Proteomes" id="UP001519295">
    <property type="component" value="Unassembled WGS sequence"/>
</dbReference>
<evidence type="ECO:0000256" key="1">
    <source>
        <dbReference type="ARBA" id="ARBA00001947"/>
    </source>
</evidence>
<name>A0ABS4W3B2_9PSEU</name>
<dbReference type="RefSeq" id="WP_210034146.1">
    <property type="nucleotide sequence ID" value="NZ_JAGINU010000001.1"/>
</dbReference>
<dbReference type="Gene3D" id="3.90.180.10">
    <property type="entry name" value="Medium-chain alcohol dehydrogenases, catalytic domain"/>
    <property type="match status" value="1"/>
</dbReference>
<dbReference type="PANTHER" id="PTHR43401:SF2">
    <property type="entry name" value="L-THREONINE 3-DEHYDROGENASE"/>
    <property type="match status" value="1"/>
</dbReference>
<dbReference type="SUPFAM" id="SSF50129">
    <property type="entry name" value="GroES-like"/>
    <property type="match status" value="1"/>
</dbReference>
<evidence type="ECO:0000256" key="2">
    <source>
        <dbReference type="ARBA" id="ARBA00023002"/>
    </source>
</evidence>
<dbReference type="InterPro" id="IPR011032">
    <property type="entry name" value="GroES-like_sf"/>
</dbReference>
<reference evidence="5 6" key="1">
    <citation type="submission" date="2021-03" db="EMBL/GenBank/DDBJ databases">
        <title>Sequencing the genomes of 1000 actinobacteria strains.</title>
        <authorList>
            <person name="Klenk H.-P."/>
        </authorList>
    </citation>
    <scope>NUCLEOTIDE SEQUENCE [LARGE SCALE GENOMIC DNA]</scope>
    <source>
        <strain evidence="5 6">DSM 45256</strain>
    </source>
</reference>
<dbReference type="InterPro" id="IPR050129">
    <property type="entry name" value="Zn_alcohol_dh"/>
</dbReference>
<feature type="domain" description="Alcohol dehydrogenase-like N-terminal" evidence="4">
    <location>
        <begin position="42"/>
        <end position="159"/>
    </location>
</feature>
<dbReference type="Pfam" id="PF00107">
    <property type="entry name" value="ADH_zinc_N"/>
    <property type="match status" value="1"/>
</dbReference>
<dbReference type="EMBL" id="JAGINU010000001">
    <property type="protein sequence ID" value="MBP2370671.1"/>
    <property type="molecule type" value="Genomic_DNA"/>
</dbReference>
<comment type="cofactor">
    <cofactor evidence="1">
        <name>Zn(2+)</name>
        <dbReference type="ChEBI" id="CHEBI:29105"/>
    </cofactor>
</comment>
<dbReference type="InterPro" id="IPR013149">
    <property type="entry name" value="ADH-like_C"/>
</dbReference>
<evidence type="ECO:0000259" key="4">
    <source>
        <dbReference type="Pfam" id="PF08240"/>
    </source>
</evidence>
<protein>
    <submittedName>
        <fullName evidence="5">Threonine dehydrogenase-like Zn-dependent dehydrogenase</fullName>
    </submittedName>
</protein>
<dbReference type="Pfam" id="PF08240">
    <property type="entry name" value="ADH_N"/>
    <property type="match status" value="1"/>
</dbReference>
<dbReference type="SUPFAM" id="SSF51735">
    <property type="entry name" value="NAD(P)-binding Rossmann-fold domains"/>
    <property type="match status" value="1"/>
</dbReference>
<evidence type="ECO:0000313" key="5">
    <source>
        <dbReference type="EMBL" id="MBP2370671.1"/>
    </source>
</evidence>
<dbReference type="InterPro" id="IPR036291">
    <property type="entry name" value="NAD(P)-bd_dom_sf"/>
</dbReference>
<comment type="caution">
    <text evidence="5">The sequence shown here is derived from an EMBL/GenBank/DDBJ whole genome shotgun (WGS) entry which is preliminary data.</text>
</comment>
<evidence type="ECO:0000259" key="3">
    <source>
        <dbReference type="Pfam" id="PF00107"/>
    </source>
</evidence>
<keyword evidence="6" id="KW-1185">Reference proteome</keyword>
<dbReference type="PANTHER" id="PTHR43401">
    <property type="entry name" value="L-THREONINE 3-DEHYDROGENASE"/>
    <property type="match status" value="1"/>
</dbReference>
<feature type="domain" description="Alcohol dehydrogenase-like C-terminal" evidence="3">
    <location>
        <begin position="201"/>
        <end position="323"/>
    </location>
</feature>
<proteinExistence type="predicted"/>